<dbReference type="PANTHER" id="PTHR43305">
    <property type="entry name" value="FAMILY N-ACETYLTRANSFERASE, PUTATIVE (AFU_ORTHOLOGUE AFUA_2G01380)-RELATED"/>
    <property type="match status" value="1"/>
</dbReference>
<evidence type="ECO:0000313" key="2">
    <source>
        <dbReference type="EMBL" id="RGD74924.1"/>
    </source>
</evidence>
<dbReference type="PROSITE" id="PS51186">
    <property type="entry name" value="GNAT"/>
    <property type="match status" value="1"/>
</dbReference>
<gene>
    <name evidence="2" type="ORF">DW687_00955</name>
</gene>
<reference evidence="2 3" key="1">
    <citation type="submission" date="2018-08" db="EMBL/GenBank/DDBJ databases">
        <title>A genome reference for cultivated species of the human gut microbiota.</title>
        <authorList>
            <person name="Zou Y."/>
            <person name="Xue W."/>
            <person name="Luo G."/>
        </authorList>
    </citation>
    <scope>NUCLEOTIDE SEQUENCE [LARGE SCALE GENOMIC DNA]</scope>
    <source>
        <strain evidence="2 3">AM25-6</strain>
    </source>
</reference>
<protein>
    <submittedName>
        <fullName evidence="2">GNAT family N-acetyltransferase</fullName>
    </submittedName>
</protein>
<sequence length="157" mass="18605">MLNLNEYNKTYHDSLIGFLYKCLPESGRTLDIDGRYKMYKDINRYFDCFLCMFDNKMIIGTVGIKKLNNKKCELKSLYIFKDYYGKSIGFELLSKVIKIAIDLGYDEMYLDTLSNSKRAISLYEKIGFKVTKKYNNNEFADIFMVLDLKNPRFIFEK</sequence>
<feature type="domain" description="N-acetyltransferase" evidence="1">
    <location>
        <begin position="2"/>
        <end position="149"/>
    </location>
</feature>
<organism evidence="2 3">
    <name type="scientific">Anaerofustis stercorihominis</name>
    <dbReference type="NCBI Taxonomy" id="214853"/>
    <lineage>
        <taxon>Bacteria</taxon>
        <taxon>Bacillati</taxon>
        <taxon>Bacillota</taxon>
        <taxon>Clostridia</taxon>
        <taxon>Eubacteriales</taxon>
        <taxon>Eubacteriaceae</taxon>
        <taxon>Anaerofustis</taxon>
    </lineage>
</organism>
<dbReference type="PANTHER" id="PTHR43305:SF1">
    <property type="entry name" value="FAMILY N-ACETYLTRANSFERASE, PUTATIVE (AFU_ORTHOLOGUE AFUA_2G01380)-RELATED"/>
    <property type="match status" value="1"/>
</dbReference>
<accession>A0A3E3E056</accession>
<evidence type="ECO:0000259" key="1">
    <source>
        <dbReference type="PROSITE" id="PS51186"/>
    </source>
</evidence>
<dbReference type="GeneID" id="98000797"/>
<dbReference type="GO" id="GO:0016747">
    <property type="term" value="F:acyltransferase activity, transferring groups other than amino-acyl groups"/>
    <property type="evidence" value="ECO:0007669"/>
    <property type="project" value="InterPro"/>
</dbReference>
<dbReference type="InterPro" id="IPR016181">
    <property type="entry name" value="Acyl_CoA_acyltransferase"/>
</dbReference>
<evidence type="ECO:0000313" key="3">
    <source>
        <dbReference type="Proteomes" id="UP000261212"/>
    </source>
</evidence>
<dbReference type="AlphaFoldDB" id="A0A3E3E056"/>
<dbReference type="SUPFAM" id="SSF55729">
    <property type="entry name" value="Acyl-CoA N-acyltransferases (Nat)"/>
    <property type="match status" value="1"/>
</dbReference>
<dbReference type="InterPro" id="IPR000182">
    <property type="entry name" value="GNAT_dom"/>
</dbReference>
<dbReference type="InterPro" id="IPR052777">
    <property type="entry name" value="Acetyltransferase_Enz"/>
</dbReference>
<dbReference type="Gene3D" id="3.40.630.30">
    <property type="match status" value="1"/>
</dbReference>
<dbReference type="Proteomes" id="UP000261212">
    <property type="component" value="Unassembled WGS sequence"/>
</dbReference>
<comment type="caution">
    <text evidence="2">The sequence shown here is derived from an EMBL/GenBank/DDBJ whole genome shotgun (WGS) entry which is preliminary data.</text>
</comment>
<name>A0A3E3E056_9FIRM</name>
<dbReference type="RefSeq" id="WP_007050505.1">
    <property type="nucleotide sequence ID" value="NZ_CABKNJ010000001.1"/>
</dbReference>
<proteinExistence type="predicted"/>
<dbReference type="Pfam" id="PF00583">
    <property type="entry name" value="Acetyltransf_1"/>
    <property type="match status" value="1"/>
</dbReference>
<keyword evidence="2" id="KW-0808">Transferase</keyword>
<dbReference type="EMBL" id="QUSM01000002">
    <property type="protein sequence ID" value="RGD74924.1"/>
    <property type="molecule type" value="Genomic_DNA"/>
</dbReference>
<dbReference type="CDD" id="cd04301">
    <property type="entry name" value="NAT_SF"/>
    <property type="match status" value="1"/>
</dbReference>